<dbReference type="InterPro" id="IPR002890">
    <property type="entry name" value="MG2"/>
</dbReference>
<dbReference type="Gene3D" id="2.60.40.1930">
    <property type="match status" value="1"/>
</dbReference>
<dbReference type="Pfam" id="PF01835">
    <property type="entry name" value="MG2"/>
    <property type="match status" value="1"/>
</dbReference>
<keyword evidence="3" id="KW-1185">Reference proteome</keyword>
<dbReference type="GO" id="GO:0004866">
    <property type="term" value="F:endopeptidase inhibitor activity"/>
    <property type="evidence" value="ECO:0007669"/>
    <property type="project" value="InterPro"/>
</dbReference>
<protein>
    <recommendedName>
        <fullName evidence="1">Macroglobulin domain-containing protein</fullName>
    </recommendedName>
</protein>
<proteinExistence type="predicted"/>
<evidence type="ECO:0000313" key="3">
    <source>
        <dbReference type="Proteomes" id="UP000266005"/>
    </source>
</evidence>
<dbReference type="Proteomes" id="UP000266005">
    <property type="component" value="Unassembled WGS sequence"/>
</dbReference>
<organism evidence="2 3">
    <name type="scientific">Pontibacter oryzae</name>
    <dbReference type="NCBI Taxonomy" id="2304593"/>
    <lineage>
        <taxon>Bacteria</taxon>
        <taxon>Pseudomonadati</taxon>
        <taxon>Bacteroidota</taxon>
        <taxon>Cytophagia</taxon>
        <taxon>Cytophagales</taxon>
        <taxon>Hymenobacteraceae</taxon>
        <taxon>Pontibacter</taxon>
    </lineage>
</organism>
<dbReference type="EMBL" id="QWGE01000006">
    <property type="protein sequence ID" value="RIJ34123.1"/>
    <property type="molecule type" value="Genomic_DNA"/>
</dbReference>
<gene>
    <name evidence="2" type="ORF">D1627_17365</name>
</gene>
<comment type="caution">
    <text evidence="2">The sequence shown here is derived from an EMBL/GenBank/DDBJ whole genome shotgun (WGS) entry which is preliminary data.</text>
</comment>
<dbReference type="AlphaFoldDB" id="A0A399RUX8"/>
<name>A0A399RUX8_9BACT</name>
<reference evidence="3" key="1">
    <citation type="submission" date="2018-08" db="EMBL/GenBank/DDBJ databases">
        <title>Mucilaginibacter sp. MYSH2.</title>
        <authorList>
            <person name="Seo T."/>
        </authorList>
    </citation>
    <scope>NUCLEOTIDE SEQUENCE [LARGE SCALE GENOMIC DNA]</scope>
    <source>
        <strain evidence="3">KIRAN</strain>
    </source>
</reference>
<feature type="domain" description="Macroglobulin" evidence="1">
    <location>
        <begin position="70"/>
        <end position="152"/>
    </location>
</feature>
<dbReference type="RefSeq" id="WP_119433533.1">
    <property type="nucleotide sequence ID" value="NZ_QWGE01000006.1"/>
</dbReference>
<accession>A0A399RUX8</accession>
<dbReference type="OrthoDB" id="679547at2"/>
<evidence type="ECO:0000259" key="1">
    <source>
        <dbReference type="Pfam" id="PF01835"/>
    </source>
</evidence>
<evidence type="ECO:0000313" key="2">
    <source>
        <dbReference type="EMBL" id="RIJ34123.1"/>
    </source>
</evidence>
<sequence>MQNLKQVLKVLGSEYMLQLSGGNAPKLRLIVFLYWILFITGTVKVAAQGNSFQSIPEAFNQHRRSSLQEKLFLHVDRPMYVSGETMWFKVYAVDGTLHKPLGISKITYVEILDTEQKPVLQGKIAMKEGIGNGSFVLPAELSSGSYRLRAYTNWMKNFSPDFFFEQPITIVNTFQQPSVAQSAEEQVITVQFFPEGGNLLAGVPNKVAFKAVLNSTGKGVDFTGELFNQNGDKITAFAPHKFGIGHFTFIPLEGHKYTAKIKLYKAESTTETLPSVLNHGYSLQLEEADNNRLKITVSQIGVHASQVYLLAHSRQIVAVAEAATIENGKAAFQIDKESLPDGISHFTVFNGNKQPVCERLYFKQPSGILQLSTMPDNAQYSTRSKVTLNIKAREASGERVPADLSLAVYRLDSLQQFPDQTIENYLWLSSDLKGDIENPAYYFSDAGKNDAIAVDNLMLTHGWSRFRWKDILENDVATYQYTPEYNGHFIRGKITQVSSGAPAPGVTAYLGSPGKLIRLYNSNSDAKGNIWFEVKDFFGQKDIVVQSDVTKDSTYAFEVYSPFANEYSTRRLLSFGLTEKAAEDLTRRHIQTQTQYAYFNQHLNRLKTPGIDSIAFFGKPAEQYLLYDYKRFKVMEEVMREYVAGVHVRKHKNDFRFRLTNRPYGTIFQGSPMVLLDGVPVFDTNKIMALDPLKIRNLEVITNSFFHGPLVYEGIVSYTSYTGDMANIELDTHSLLQAYEGLQLEREFYAPTYDTQDLKRSRLADFRNLMYWAPKLKVNEDGNLSFYTSDQVGTYIAVVQGITSTGLAGSNVSTFKVEAPVAANIGQ</sequence>